<reference evidence="2 3" key="1">
    <citation type="submission" date="2019-08" db="EMBL/GenBank/DDBJ databases">
        <title>Complete genome sequence of Terriglobus albidus strain ORNL.</title>
        <authorList>
            <person name="Podar M."/>
        </authorList>
    </citation>
    <scope>NUCLEOTIDE SEQUENCE [LARGE SCALE GENOMIC DNA]</scope>
    <source>
        <strain evidence="2 3">ORNL</strain>
    </source>
</reference>
<accession>A0A5B9EH84</accession>
<protein>
    <submittedName>
        <fullName evidence="2">Uncharacterized protein</fullName>
    </submittedName>
</protein>
<organism evidence="2 3">
    <name type="scientific">Terriglobus albidus</name>
    <dbReference type="NCBI Taxonomy" id="1592106"/>
    <lineage>
        <taxon>Bacteria</taxon>
        <taxon>Pseudomonadati</taxon>
        <taxon>Acidobacteriota</taxon>
        <taxon>Terriglobia</taxon>
        <taxon>Terriglobales</taxon>
        <taxon>Acidobacteriaceae</taxon>
        <taxon>Terriglobus</taxon>
    </lineage>
</organism>
<name>A0A5B9EH84_9BACT</name>
<proteinExistence type="predicted"/>
<dbReference type="RefSeq" id="WP_147649818.1">
    <property type="nucleotide sequence ID" value="NZ_CP042806.1"/>
</dbReference>
<evidence type="ECO:0000256" key="1">
    <source>
        <dbReference type="SAM" id="MobiDB-lite"/>
    </source>
</evidence>
<evidence type="ECO:0000313" key="2">
    <source>
        <dbReference type="EMBL" id="QEE30505.1"/>
    </source>
</evidence>
<feature type="region of interest" description="Disordered" evidence="1">
    <location>
        <begin position="21"/>
        <end position="50"/>
    </location>
</feature>
<gene>
    <name evidence="2" type="ORF">FTW19_22465</name>
</gene>
<dbReference type="Proteomes" id="UP000321820">
    <property type="component" value="Chromosome"/>
</dbReference>
<sequence length="249" mass="27382">MLYRAGSVLLTIVLSVTGCKQSQTPPPAPIQPAVKPAPATPLSEKKDELGTENAWTQVWDTFIEKNLPPEMLSAKAAKAVESYCPAFSAASEADKRAFWAYTIQAMAAAEAGLKPEATAQHTQPAVAKTDKITRRPMRQEGLLQLSYQDGETYGCNFDWQADSRLGLKDPARTILQPERNLACGMRILKTQIIDHDKPLLSRSSYWSTLQPGTQSYHVFAKQMANVPPSCGKQIAKSAVRRKATRRAQP</sequence>
<keyword evidence="3" id="KW-1185">Reference proteome</keyword>
<dbReference type="KEGG" id="talb:FTW19_22465"/>
<dbReference type="EMBL" id="CP042806">
    <property type="protein sequence ID" value="QEE30505.1"/>
    <property type="molecule type" value="Genomic_DNA"/>
</dbReference>
<dbReference type="PROSITE" id="PS51257">
    <property type="entry name" value="PROKAR_LIPOPROTEIN"/>
    <property type="match status" value="1"/>
</dbReference>
<evidence type="ECO:0000313" key="3">
    <source>
        <dbReference type="Proteomes" id="UP000321820"/>
    </source>
</evidence>
<dbReference type="OrthoDB" id="117636at2"/>
<dbReference type="AlphaFoldDB" id="A0A5B9EH84"/>